<proteinExistence type="predicted"/>
<reference evidence="2 3" key="1">
    <citation type="journal article" date="2019" name="Int. J. Syst. Evol. Microbiol.">
        <title>The Global Catalogue of Microorganisms (GCM) 10K type strain sequencing project: providing services to taxonomists for standard genome sequencing and annotation.</title>
        <authorList>
            <consortium name="The Broad Institute Genomics Platform"/>
            <consortium name="The Broad Institute Genome Sequencing Center for Infectious Disease"/>
            <person name="Wu L."/>
            <person name="Ma J."/>
        </authorList>
    </citation>
    <scope>NUCLEOTIDE SEQUENCE [LARGE SCALE GENOMIC DNA]</scope>
    <source>
        <strain evidence="2 3">JCM 4788</strain>
    </source>
</reference>
<organism evidence="2 3">
    <name type="scientific">Streptomyces luteireticuli</name>
    <dbReference type="NCBI Taxonomy" id="173858"/>
    <lineage>
        <taxon>Bacteria</taxon>
        <taxon>Bacillati</taxon>
        <taxon>Actinomycetota</taxon>
        <taxon>Actinomycetes</taxon>
        <taxon>Kitasatosporales</taxon>
        <taxon>Streptomycetaceae</taxon>
        <taxon>Streptomyces</taxon>
    </lineage>
</organism>
<feature type="compositionally biased region" description="Low complexity" evidence="1">
    <location>
        <begin position="12"/>
        <end position="29"/>
    </location>
</feature>
<name>A0ABN0YJY7_9ACTN</name>
<sequence>MLKYPKARSSYARRSGPGRSALARASRAGIAPPASRPADNSRRPPGPPASGLSMSTTHTRGRTVRTAAGARRQGAE</sequence>
<accession>A0ABN0YJY7</accession>
<gene>
    <name evidence="2" type="ORF">GCM10010357_19030</name>
</gene>
<feature type="compositionally biased region" description="Low complexity" evidence="1">
    <location>
        <begin position="64"/>
        <end position="76"/>
    </location>
</feature>
<evidence type="ECO:0000313" key="2">
    <source>
        <dbReference type="EMBL" id="GAA0398102.1"/>
    </source>
</evidence>
<dbReference type="EMBL" id="BAAABX010000019">
    <property type="protein sequence ID" value="GAA0398102.1"/>
    <property type="molecule type" value="Genomic_DNA"/>
</dbReference>
<evidence type="ECO:0000313" key="3">
    <source>
        <dbReference type="Proteomes" id="UP001500879"/>
    </source>
</evidence>
<keyword evidence="3" id="KW-1185">Reference proteome</keyword>
<comment type="caution">
    <text evidence="2">The sequence shown here is derived from an EMBL/GenBank/DDBJ whole genome shotgun (WGS) entry which is preliminary data.</text>
</comment>
<feature type="region of interest" description="Disordered" evidence="1">
    <location>
        <begin position="1"/>
        <end position="76"/>
    </location>
</feature>
<dbReference type="Proteomes" id="UP001500879">
    <property type="component" value="Unassembled WGS sequence"/>
</dbReference>
<evidence type="ECO:0000256" key="1">
    <source>
        <dbReference type="SAM" id="MobiDB-lite"/>
    </source>
</evidence>
<protein>
    <submittedName>
        <fullName evidence="2">Uncharacterized protein</fullName>
    </submittedName>
</protein>